<evidence type="ECO:0000313" key="2">
    <source>
        <dbReference type="Proteomes" id="UP000008888"/>
    </source>
</evidence>
<protein>
    <recommendedName>
        <fullName evidence="3">HEPN domain-containing protein</fullName>
    </recommendedName>
</protein>
<dbReference type="EMBL" id="CP002738">
    <property type="protein sequence ID" value="AEG02470.1"/>
    <property type="molecule type" value="Genomic_DNA"/>
</dbReference>
<gene>
    <name evidence="1" type="ordered locus">Metme_4117</name>
</gene>
<reference evidence="1 2" key="1">
    <citation type="journal article" date="2011" name="J. Bacteriol.">
        <title>Complete Genome Sequence of the Aerobic Marine Methanotroph Methylomonas methanica MC09.</title>
        <authorList>
            <person name="Boden R."/>
            <person name="Cunliffe M."/>
            <person name="Scanlan J."/>
            <person name="Moussard H."/>
            <person name="Kits K.D."/>
            <person name="Klotz M.G."/>
            <person name="Jetten M.S."/>
            <person name="Vuilleumier S."/>
            <person name="Han J."/>
            <person name="Peters L."/>
            <person name="Mikhailova N."/>
            <person name="Teshima H."/>
            <person name="Tapia R."/>
            <person name="Kyrpides N."/>
            <person name="Ivanova N."/>
            <person name="Pagani I."/>
            <person name="Cheng J.F."/>
            <person name="Goodwin L."/>
            <person name="Han C."/>
            <person name="Hauser L."/>
            <person name="Land M.L."/>
            <person name="Lapidus A."/>
            <person name="Lucas S."/>
            <person name="Pitluck S."/>
            <person name="Woyke T."/>
            <person name="Stein L."/>
            <person name="Murrell J.C."/>
        </authorList>
    </citation>
    <scope>NUCLEOTIDE SEQUENCE [LARGE SCALE GENOMIC DNA]</scope>
    <source>
        <strain evidence="1 2">MC09</strain>
    </source>
</reference>
<dbReference type="eggNOG" id="ENOG5033487">
    <property type="taxonomic scope" value="Bacteria"/>
</dbReference>
<organism evidence="1 2">
    <name type="scientific">Methylomonas methanica (strain DSM 25384 / MC09)</name>
    <dbReference type="NCBI Taxonomy" id="857087"/>
    <lineage>
        <taxon>Bacteria</taxon>
        <taxon>Pseudomonadati</taxon>
        <taxon>Pseudomonadota</taxon>
        <taxon>Gammaproteobacteria</taxon>
        <taxon>Methylococcales</taxon>
        <taxon>Methylococcaceae</taxon>
        <taxon>Methylomonas</taxon>
    </lineage>
</organism>
<dbReference type="HOGENOM" id="CLU_150733_0_1_6"/>
<proteinExistence type="predicted"/>
<dbReference type="KEGG" id="mmt:Metme_4117"/>
<sequence>MAVTFGDFLDFAKSLPEDREIDIRNSISRAYYAAYHACYPNYSHDHLAEGGVHNKLISALIKSPSAQDRRVGYILQQIKSLRTVADYSLTEVITVTDKRAAVKQTESLLAILPK</sequence>
<dbReference type="Proteomes" id="UP000008888">
    <property type="component" value="Chromosome"/>
</dbReference>
<evidence type="ECO:0008006" key="3">
    <source>
        <dbReference type="Google" id="ProtNLM"/>
    </source>
</evidence>
<dbReference type="AlphaFoldDB" id="G0A150"/>
<name>G0A150_METMM</name>
<dbReference type="Gene3D" id="1.20.120.330">
    <property type="entry name" value="Nucleotidyltransferases domain 2"/>
    <property type="match status" value="1"/>
</dbReference>
<reference evidence="2" key="3">
    <citation type="submission" date="2011-05" db="EMBL/GenBank/DDBJ databases">
        <title>Complete sequence of Methylomonas methanica MC09.</title>
        <authorList>
            <consortium name="US DOE Joint Genome Institute"/>
            <person name="Lucas S."/>
            <person name="Han J."/>
            <person name="Lapidus A."/>
            <person name="Cheng J.-F."/>
            <person name="Goodwin L."/>
            <person name="Pitluck S."/>
            <person name="Peters L."/>
            <person name="Mikhailova N."/>
            <person name="Teshima H."/>
            <person name="Han C."/>
            <person name="Tapia R."/>
            <person name="Land M."/>
            <person name="Hauser L."/>
            <person name="Kyrpides N."/>
            <person name="Ivanova N."/>
            <person name="Pagani I."/>
            <person name="Stein L."/>
            <person name="Woyke T."/>
        </authorList>
    </citation>
    <scope>NUCLEOTIDE SEQUENCE [LARGE SCALE GENOMIC DNA]</scope>
    <source>
        <strain evidence="2">MC09</strain>
    </source>
</reference>
<evidence type="ECO:0000313" key="1">
    <source>
        <dbReference type="EMBL" id="AEG02470.1"/>
    </source>
</evidence>
<reference key="2">
    <citation type="submission" date="2011-05" db="EMBL/GenBank/DDBJ databases">
        <title>Complete genome sequence of the aerobic marine methanotroph Methylomonas methanica MC09.</title>
        <authorList>
            <person name="Boden R."/>
            <person name="Cunliffe M."/>
            <person name="Scanlan J."/>
            <person name="Moussard H."/>
            <person name="Kits K.D."/>
            <person name="Klotz M."/>
            <person name="Jetten M."/>
            <person name="Vuilleumier S."/>
            <person name="Han J."/>
            <person name="Peters L."/>
            <person name="Mikhailova N."/>
            <person name="Teshima H."/>
            <person name="Tapia R."/>
            <person name="Kyrpides N."/>
            <person name="Ivanova N."/>
            <person name="Pagani I."/>
            <person name="Cheng J.-F."/>
            <person name="Goodwin L."/>
            <person name="Han C."/>
            <person name="Hauser L."/>
            <person name="Land M."/>
            <person name="Lapidus A."/>
            <person name="Lucas S."/>
            <person name="Pitluck S."/>
            <person name="Woyke T."/>
            <person name="Stein L.Y."/>
            <person name="Murrell C."/>
        </authorList>
    </citation>
    <scope>NUCLEOTIDE SEQUENCE</scope>
    <source>
        <strain>MC09</strain>
    </source>
</reference>
<keyword evidence="2" id="KW-1185">Reference proteome</keyword>
<accession>G0A150</accession>